<dbReference type="EMBL" id="CARXXK010000004">
    <property type="protein sequence ID" value="CAI6365492.1"/>
    <property type="molecule type" value="Genomic_DNA"/>
</dbReference>
<dbReference type="PROSITE" id="PS51257">
    <property type="entry name" value="PROKAR_LIPOPROTEIN"/>
    <property type="match status" value="1"/>
</dbReference>
<gene>
    <name evidence="2" type="ORF">MEUPH1_LOCUS20198</name>
</gene>
<evidence type="ECO:0000313" key="2">
    <source>
        <dbReference type="EMBL" id="CAI6365492.1"/>
    </source>
</evidence>
<comment type="caution">
    <text evidence="2">The sequence shown here is derived from an EMBL/GenBank/DDBJ whole genome shotgun (WGS) entry which is preliminary data.</text>
</comment>
<protein>
    <submittedName>
        <fullName evidence="2">Uncharacterized protein</fullName>
    </submittedName>
</protein>
<name>A0AAV0XCC3_9HEMI</name>
<feature type="compositionally biased region" description="Polar residues" evidence="1">
    <location>
        <begin position="40"/>
        <end position="53"/>
    </location>
</feature>
<proteinExistence type="predicted"/>
<accession>A0AAV0XCC3</accession>
<organism evidence="2 3">
    <name type="scientific">Macrosiphum euphorbiae</name>
    <name type="common">potato aphid</name>
    <dbReference type="NCBI Taxonomy" id="13131"/>
    <lineage>
        <taxon>Eukaryota</taxon>
        <taxon>Metazoa</taxon>
        <taxon>Ecdysozoa</taxon>
        <taxon>Arthropoda</taxon>
        <taxon>Hexapoda</taxon>
        <taxon>Insecta</taxon>
        <taxon>Pterygota</taxon>
        <taxon>Neoptera</taxon>
        <taxon>Paraneoptera</taxon>
        <taxon>Hemiptera</taxon>
        <taxon>Sternorrhyncha</taxon>
        <taxon>Aphidomorpha</taxon>
        <taxon>Aphidoidea</taxon>
        <taxon>Aphididae</taxon>
        <taxon>Macrosiphini</taxon>
        <taxon>Macrosiphum</taxon>
    </lineage>
</organism>
<dbReference type="AlphaFoldDB" id="A0AAV0XCC3"/>
<evidence type="ECO:0000313" key="3">
    <source>
        <dbReference type="Proteomes" id="UP001160148"/>
    </source>
</evidence>
<sequence length="67" mass="7248">MKQTYNECLGSWRTVPWVEGELATTFGSGLAVGACVSQQPPSVSENGTASRTHPNIELNEVAKIRRS</sequence>
<evidence type="ECO:0000256" key="1">
    <source>
        <dbReference type="SAM" id="MobiDB-lite"/>
    </source>
</evidence>
<keyword evidence="3" id="KW-1185">Reference proteome</keyword>
<feature type="region of interest" description="Disordered" evidence="1">
    <location>
        <begin position="40"/>
        <end position="67"/>
    </location>
</feature>
<dbReference type="Proteomes" id="UP001160148">
    <property type="component" value="Unassembled WGS sequence"/>
</dbReference>
<reference evidence="2 3" key="1">
    <citation type="submission" date="2023-01" db="EMBL/GenBank/DDBJ databases">
        <authorList>
            <person name="Whitehead M."/>
        </authorList>
    </citation>
    <scope>NUCLEOTIDE SEQUENCE [LARGE SCALE GENOMIC DNA]</scope>
</reference>